<name>A0A173RGZ7_9FIRM</name>
<dbReference type="Proteomes" id="UP000095597">
    <property type="component" value="Unassembled WGS sequence"/>
</dbReference>
<feature type="coiled-coil region" evidence="1">
    <location>
        <begin position="5"/>
        <end position="37"/>
    </location>
</feature>
<protein>
    <submittedName>
        <fullName evidence="2">Uncharacterized protein</fullName>
    </submittedName>
</protein>
<keyword evidence="1" id="KW-0175">Coiled coil</keyword>
<evidence type="ECO:0000313" key="2">
    <source>
        <dbReference type="EMBL" id="CUM77203.1"/>
    </source>
</evidence>
<evidence type="ECO:0000313" key="3">
    <source>
        <dbReference type="Proteomes" id="UP000095597"/>
    </source>
</evidence>
<dbReference type="AlphaFoldDB" id="A0A173RGZ7"/>
<accession>A0A173RGZ7</accession>
<sequence>MAKTVADIERQIAALHAEKKQLEAAERKADKEALEAAESILGKIVLRAVEADWKRIDPALLEKWLDERRDKIQEAVLGDELERADALRRIKKFK</sequence>
<organism evidence="2 3">
    <name type="scientific">Dorea longicatena</name>
    <dbReference type="NCBI Taxonomy" id="88431"/>
    <lineage>
        <taxon>Bacteria</taxon>
        <taxon>Bacillati</taxon>
        <taxon>Bacillota</taxon>
        <taxon>Clostridia</taxon>
        <taxon>Lachnospirales</taxon>
        <taxon>Lachnospiraceae</taxon>
        <taxon>Dorea</taxon>
    </lineage>
</organism>
<dbReference type="RefSeq" id="WP_055213542.1">
    <property type="nucleotide sequence ID" value="NZ_CYXO01000002.1"/>
</dbReference>
<dbReference type="EMBL" id="CYXO01000002">
    <property type="protein sequence ID" value="CUM77203.1"/>
    <property type="molecule type" value="Genomic_DNA"/>
</dbReference>
<proteinExistence type="predicted"/>
<reference evidence="2 3" key="1">
    <citation type="submission" date="2015-09" db="EMBL/GenBank/DDBJ databases">
        <authorList>
            <consortium name="Pathogen Informatics"/>
        </authorList>
    </citation>
    <scope>NUCLEOTIDE SEQUENCE [LARGE SCALE GENOMIC DNA]</scope>
    <source>
        <strain evidence="2 3">2789STDY5834961</strain>
    </source>
</reference>
<gene>
    <name evidence="2" type="ORF">ERS852573_00465</name>
</gene>
<evidence type="ECO:0000256" key="1">
    <source>
        <dbReference type="SAM" id="Coils"/>
    </source>
</evidence>